<sequence>MKGHGIAALFLSGLLLLAPAVSHGLIIVMPNSDWVTQYAVGLCNAKYQTDNYLDWHQLVAAPNGSVKVAEGEVVCILGHGAPGKIGDVAGDTIAATVAEKLEHTAEASNPVLLMACMSAVAPLSGRSVLQSFESVRGAWSGNAVTASLGICVANRNGSSPLYRTVLKNPLPGSGDCSMKALTDEQARLKLQIQANIASCQTRSGPLAIGQCMYDLDNDDGKAINDKFYVPFLAYITDKSCNQTPGTASGTM</sequence>
<dbReference type="RefSeq" id="WP_034080755.1">
    <property type="nucleotide sequence ID" value="NZ_CP027169.1"/>
</dbReference>
<accession>A0A2R3IMW6</accession>
<proteinExistence type="predicted"/>
<name>A0A2R3IMW6_9PSED</name>
<dbReference type="AlphaFoldDB" id="A0A2R3IMW6"/>
<gene>
    <name evidence="1" type="ORF">CSB93_1202</name>
</gene>
<keyword evidence="2" id="KW-1185">Reference proteome</keyword>
<organism evidence="1 2">
    <name type="scientific">Pseudomonas paraeruginosa</name>
    <dbReference type="NCBI Taxonomy" id="2994495"/>
    <lineage>
        <taxon>Bacteria</taxon>
        <taxon>Pseudomonadati</taxon>
        <taxon>Pseudomonadota</taxon>
        <taxon>Gammaproteobacteria</taxon>
        <taxon>Pseudomonadales</taxon>
        <taxon>Pseudomonadaceae</taxon>
        <taxon>Pseudomonas</taxon>
    </lineage>
</organism>
<protein>
    <submittedName>
        <fullName evidence="1">Uncharacterized protein</fullName>
    </submittedName>
</protein>
<dbReference type="Proteomes" id="UP000238390">
    <property type="component" value="Chromosome"/>
</dbReference>
<evidence type="ECO:0000313" key="1">
    <source>
        <dbReference type="EMBL" id="AVK03262.1"/>
    </source>
</evidence>
<dbReference type="EMBL" id="CP027169">
    <property type="protein sequence ID" value="AVK03262.1"/>
    <property type="molecule type" value="Genomic_DNA"/>
</dbReference>
<evidence type="ECO:0000313" key="2">
    <source>
        <dbReference type="Proteomes" id="UP000238390"/>
    </source>
</evidence>
<reference evidence="1 2" key="1">
    <citation type="submission" date="2018-02" db="EMBL/GenBank/DDBJ databases">
        <title>FDA/CDC Antimicrobial Resistant Isolate Bank Genome Sequencing.</title>
        <authorList>
            <person name="Benahmed F.H."/>
            <person name="Lutgring J.D."/>
            <person name="Yoo B."/>
            <person name="Machado M."/>
            <person name="Brown A."/>
            <person name="McAllister G."/>
            <person name="Perry A."/>
            <person name="Halpin A.L."/>
            <person name="Vavikolanu K."/>
            <person name="Ott S."/>
            <person name="Zhao X."/>
            <person name="Tallon L.J."/>
            <person name="Sadzewicz L."/>
            <person name="Aluvathingal J."/>
            <person name="Nadendla S."/>
            <person name="Voskania-kordi A."/>
            <person name="Simonyan V."/>
            <person name="Patel J."/>
            <person name="Shawar R.M."/>
        </authorList>
    </citation>
    <scope>NUCLEOTIDE SEQUENCE [LARGE SCALE GENOMIC DNA]</scope>
    <source>
        <strain evidence="1 2">AR_0356</strain>
    </source>
</reference>